<dbReference type="OrthoDB" id="9801841at2"/>
<feature type="region of interest" description="Disordered" evidence="1">
    <location>
        <begin position="225"/>
        <end position="252"/>
    </location>
</feature>
<dbReference type="Gene3D" id="3.40.50.1460">
    <property type="match status" value="1"/>
</dbReference>
<dbReference type="GO" id="GO:0004197">
    <property type="term" value="F:cysteine-type endopeptidase activity"/>
    <property type="evidence" value="ECO:0007669"/>
    <property type="project" value="InterPro"/>
</dbReference>
<dbReference type="InterPro" id="IPR029030">
    <property type="entry name" value="Caspase-like_dom_sf"/>
</dbReference>
<dbReference type="EMBL" id="SGWV01000008">
    <property type="protein sequence ID" value="RZS57125.1"/>
    <property type="molecule type" value="Genomic_DNA"/>
</dbReference>
<dbReference type="AlphaFoldDB" id="A0A4Q7LQI3"/>
<name>A0A4Q7LQI3_9BURK</name>
<dbReference type="Pfam" id="PF00656">
    <property type="entry name" value="Peptidase_C14"/>
    <property type="match status" value="1"/>
</dbReference>
<dbReference type="InterPro" id="IPR011600">
    <property type="entry name" value="Pept_C14_caspase"/>
</dbReference>
<proteinExistence type="predicted"/>
<sequence>MKLAKRVSRPQFQRRAFLTFLSTPVWTPLLTALPTSAASSVEGRTLRTDQVTILYRPLGKDAPSPHDPIVQSSVRQLEREFIARGLKVQQPSAQLYRLMAQGDGVVVTFASDAGYSLVFSIYRNLRPVPQQEGAIAEVRLESRTIVGRHVLSAESSRGQMFTRTDAGLQEFGARRAFELATEKAASELADKTFQILKAMTTERLADLLGPDEGLRTDAELVGLPDTSPASTSMLSETTTVQPTEGSGNARLPTPKRKWAILVGMSNYSSVRTAGVPGIKDLPGVSKDIQQIRATLPELGFDMRDVTTLKDADATSGALRSALKRLAGLVAADDLVMVYISAHGADKDFSASGFGMPILADFRPNDPNSLDFWELQSLTRNLQGQVVWISDTCHSGGAATNISSVVIGGQEISTVKEVRGPDALSVARATAQGQSFAILTAAGAREISWETGEGGLFTTRLLNALKDNKGMKPLSELFSIHVRPTVIKESKTICEKSRSCSMHPQQTPVMAYGGSGNLIII</sequence>
<accession>A0A4Q7LQI3</accession>
<protein>
    <submittedName>
        <fullName evidence="3">Caspase domain-containing protein</fullName>
    </submittedName>
</protein>
<keyword evidence="4" id="KW-1185">Reference proteome</keyword>
<dbReference type="GO" id="GO:0006508">
    <property type="term" value="P:proteolysis"/>
    <property type="evidence" value="ECO:0007669"/>
    <property type="project" value="InterPro"/>
</dbReference>
<evidence type="ECO:0000256" key="1">
    <source>
        <dbReference type="SAM" id="MobiDB-lite"/>
    </source>
</evidence>
<evidence type="ECO:0000313" key="3">
    <source>
        <dbReference type="EMBL" id="RZS57125.1"/>
    </source>
</evidence>
<feature type="compositionally biased region" description="Polar residues" evidence="1">
    <location>
        <begin position="227"/>
        <end position="246"/>
    </location>
</feature>
<dbReference type="Proteomes" id="UP000293433">
    <property type="component" value="Unassembled WGS sequence"/>
</dbReference>
<dbReference type="SUPFAM" id="SSF52129">
    <property type="entry name" value="Caspase-like"/>
    <property type="match status" value="1"/>
</dbReference>
<evidence type="ECO:0000313" key="4">
    <source>
        <dbReference type="Proteomes" id="UP000293433"/>
    </source>
</evidence>
<dbReference type="RefSeq" id="WP_130481530.1">
    <property type="nucleotide sequence ID" value="NZ_SGWV01000008.1"/>
</dbReference>
<evidence type="ECO:0000259" key="2">
    <source>
        <dbReference type="Pfam" id="PF00656"/>
    </source>
</evidence>
<comment type="caution">
    <text evidence="3">The sequence shown here is derived from an EMBL/GenBank/DDBJ whole genome shotgun (WGS) entry which is preliminary data.</text>
</comment>
<organism evidence="3 4">
    <name type="scientific">Sphaerotilus mobilis</name>
    <dbReference type="NCBI Taxonomy" id="47994"/>
    <lineage>
        <taxon>Bacteria</taxon>
        <taxon>Pseudomonadati</taxon>
        <taxon>Pseudomonadota</taxon>
        <taxon>Betaproteobacteria</taxon>
        <taxon>Burkholderiales</taxon>
        <taxon>Sphaerotilaceae</taxon>
        <taxon>Sphaerotilus</taxon>
    </lineage>
</organism>
<feature type="domain" description="Peptidase C14 caspase" evidence="2">
    <location>
        <begin position="256"/>
        <end position="493"/>
    </location>
</feature>
<gene>
    <name evidence="3" type="ORF">EV685_1689</name>
</gene>
<reference evidence="3 4" key="1">
    <citation type="submission" date="2019-02" db="EMBL/GenBank/DDBJ databases">
        <title>Genomic Encyclopedia of Type Strains, Phase IV (KMG-IV): sequencing the most valuable type-strain genomes for metagenomic binning, comparative biology and taxonomic classification.</title>
        <authorList>
            <person name="Goeker M."/>
        </authorList>
    </citation>
    <scope>NUCLEOTIDE SEQUENCE [LARGE SCALE GENOMIC DNA]</scope>
    <source>
        <strain evidence="3 4">DSM 10617</strain>
    </source>
</reference>